<dbReference type="EMBL" id="RWJI01000001">
    <property type="protein sequence ID" value="RRQ52158.1"/>
    <property type="molecule type" value="Genomic_DNA"/>
</dbReference>
<protein>
    <recommendedName>
        <fullName evidence="1">Nitrogen regulatory protein P-II</fullName>
    </recommendedName>
</protein>
<proteinExistence type="predicted"/>
<dbReference type="InterPro" id="IPR011322">
    <property type="entry name" value="N-reg_PII-like_a/b"/>
</dbReference>
<comment type="caution">
    <text evidence="2">The sequence shown here is derived from an EMBL/GenBank/DDBJ whole genome shotgun (WGS) entry which is preliminary data.</text>
</comment>
<evidence type="ECO:0000313" key="3">
    <source>
        <dbReference type="Proteomes" id="UP000268553"/>
    </source>
</evidence>
<dbReference type="InterPro" id="IPR015867">
    <property type="entry name" value="N-reg_PII/ATP_PRibTrfase_C"/>
</dbReference>
<sequence>MVQTVPRKRIEILVDTPLVPRIVGKLKAVDISGWSLIHVDSGGGRAGEWQHDDVTGASAKTIVLAIASDTNTARLIDAIAPLLDSYGMLLTVGDVQVVRGERF</sequence>
<dbReference type="InterPro" id="IPR002187">
    <property type="entry name" value="N-reg_PII"/>
</dbReference>
<evidence type="ECO:0000256" key="1">
    <source>
        <dbReference type="ARBA" id="ARBA00015681"/>
    </source>
</evidence>
<dbReference type="AlphaFoldDB" id="A0A426RT45"/>
<reference evidence="2 3" key="1">
    <citation type="submission" date="2018-12" db="EMBL/GenBank/DDBJ databases">
        <authorList>
            <person name="Kim S.-J."/>
            <person name="Jung G.-Y."/>
        </authorList>
    </citation>
    <scope>NUCLEOTIDE SEQUENCE [LARGE SCALE GENOMIC DNA]</scope>
    <source>
        <strain evidence="2 3">03SU3-P</strain>
    </source>
</reference>
<dbReference type="OrthoDB" id="7595716at2"/>
<dbReference type="GO" id="GO:0030234">
    <property type="term" value="F:enzyme regulator activity"/>
    <property type="evidence" value="ECO:0007669"/>
    <property type="project" value="InterPro"/>
</dbReference>
<keyword evidence="3" id="KW-1185">Reference proteome</keyword>
<accession>A0A426RT45</accession>
<dbReference type="Gene3D" id="3.30.70.120">
    <property type="match status" value="1"/>
</dbReference>
<dbReference type="Pfam" id="PF00543">
    <property type="entry name" value="P-II"/>
    <property type="match status" value="1"/>
</dbReference>
<dbReference type="SUPFAM" id="SSF54913">
    <property type="entry name" value="GlnB-like"/>
    <property type="match status" value="1"/>
</dbReference>
<organism evidence="2 3">
    <name type="scientific">Sphingorhabdus wooponensis</name>
    <dbReference type="NCBI Taxonomy" id="940136"/>
    <lineage>
        <taxon>Bacteria</taxon>
        <taxon>Pseudomonadati</taxon>
        <taxon>Pseudomonadota</taxon>
        <taxon>Alphaproteobacteria</taxon>
        <taxon>Sphingomonadales</taxon>
        <taxon>Sphingomonadaceae</taxon>
        <taxon>Sphingorhabdus</taxon>
    </lineage>
</organism>
<gene>
    <name evidence="2" type="ORF">D7D48_04620</name>
</gene>
<evidence type="ECO:0000313" key="2">
    <source>
        <dbReference type="EMBL" id="RRQ52158.1"/>
    </source>
</evidence>
<dbReference type="RefSeq" id="WP_125230174.1">
    <property type="nucleotide sequence ID" value="NZ_RWJI01000001.1"/>
</dbReference>
<dbReference type="Proteomes" id="UP000268553">
    <property type="component" value="Unassembled WGS sequence"/>
</dbReference>
<dbReference type="GO" id="GO:0006808">
    <property type="term" value="P:regulation of nitrogen utilization"/>
    <property type="evidence" value="ECO:0007669"/>
    <property type="project" value="InterPro"/>
</dbReference>
<name>A0A426RT45_9SPHN</name>